<evidence type="ECO:0008006" key="4">
    <source>
        <dbReference type="Google" id="ProtNLM"/>
    </source>
</evidence>
<dbReference type="PROSITE" id="PS51257">
    <property type="entry name" value="PROKAR_LIPOPROTEIN"/>
    <property type="match status" value="1"/>
</dbReference>
<name>A0AAD5M8C9_PARTN</name>
<evidence type="ECO:0000313" key="3">
    <source>
        <dbReference type="Proteomes" id="UP001196413"/>
    </source>
</evidence>
<feature type="chain" id="PRO_5042229997" description="Lipoprotein" evidence="1">
    <location>
        <begin position="23"/>
        <end position="170"/>
    </location>
</feature>
<accession>A0AAD5M8C9</accession>
<keyword evidence="1" id="KW-0732">Signal</keyword>
<comment type="caution">
    <text evidence="2">The sequence shown here is derived from an EMBL/GenBank/DDBJ whole genome shotgun (WGS) entry which is preliminary data.</text>
</comment>
<gene>
    <name evidence="2" type="ORF">KIN20_010759</name>
</gene>
<evidence type="ECO:0000313" key="2">
    <source>
        <dbReference type="EMBL" id="KAJ1353972.1"/>
    </source>
</evidence>
<dbReference type="AlphaFoldDB" id="A0AAD5M8C9"/>
<sequence>MARLLTNLSMISLITSISTVLGCGVLPTGQASVRPFTVSDFTLPVSMVYSTKAEVLTRLPGIATSQAGARAFSQRPVMQTGQDRSAYLPDVVISAILGQFSVNITYEPLDCEDVAITLKEWSIWINLHAANVMVDDNAVTEFAVKVLMARAQMYETTHVVKITGDPASHT</sequence>
<protein>
    <recommendedName>
        <fullName evidence="4">Lipoprotein</fullName>
    </recommendedName>
</protein>
<dbReference type="Proteomes" id="UP001196413">
    <property type="component" value="Unassembled WGS sequence"/>
</dbReference>
<evidence type="ECO:0000256" key="1">
    <source>
        <dbReference type="SAM" id="SignalP"/>
    </source>
</evidence>
<proteinExistence type="predicted"/>
<reference evidence="2" key="1">
    <citation type="submission" date="2021-06" db="EMBL/GenBank/DDBJ databases">
        <title>Parelaphostrongylus tenuis whole genome reference sequence.</title>
        <authorList>
            <person name="Garwood T.J."/>
            <person name="Larsen P.A."/>
            <person name="Fountain-Jones N.M."/>
            <person name="Garbe J.R."/>
            <person name="Macchietto M.G."/>
            <person name="Kania S.A."/>
            <person name="Gerhold R.W."/>
            <person name="Richards J.E."/>
            <person name="Wolf T.M."/>
        </authorList>
    </citation>
    <scope>NUCLEOTIDE SEQUENCE</scope>
    <source>
        <strain evidence="2">MNPRO001-30</strain>
        <tissue evidence="2">Meninges</tissue>
    </source>
</reference>
<organism evidence="2 3">
    <name type="scientific">Parelaphostrongylus tenuis</name>
    <name type="common">Meningeal worm</name>
    <dbReference type="NCBI Taxonomy" id="148309"/>
    <lineage>
        <taxon>Eukaryota</taxon>
        <taxon>Metazoa</taxon>
        <taxon>Ecdysozoa</taxon>
        <taxon>Nematoda</taxon>
        <taxon>Chromadorea</taxon>
        <taxon>Rhabditida</taxon>
        <taxon>Rhabditina</taxon>
        <taxon>Rhabditomorpha</taxon>
        <taxon>Strongyloidea</taxon>
        <taxon>Metastrongylidae</taxon>
        <taxon>Parelaphostrongylus</taxon>
    </lineage>
</organism>
<dbReference type="EMBL" id="JAHQIW010001898">
    <property type="protein sequence ID" value="KAJ1353972.1"/>
    <property type="molecule type" value="Genomic_DNA"/>
</dbReference>
<keyword evidence="3" id="KW-1185">Reference proteome</keyword>
<feature type="signal peptide" evidence="1">
    <location>
        <begin position="1"/>
        <end position="22"/>
    </location>
</feature>